<evidence type="ECO:0000313" key="3">
    <source>
        <dbReference type="EMBL" id="AOO79354.1"/>
    </source>
</evidence>
<dbReference type="PROSITE" id="PS00018">
    <property type="entry name" value="EF_HAND_1"/>
    <property type="match status" value="1"/>
</dbReference>
<keyword evidence="1" id="KW-0732">Signal</keyword>
<name>A0A1D7TW48_9HYPH</name>
<dbReference type="PROSITE" id="PS50222">
    <property type="entry name" value="EF_HAND_2"/>
    <property type="match status" value="1"/>
</dbReference>
<accession>A0A1D7TW48</accession>
<proteinExistence type="predicted"/>
<dbReference type="KEGG" id="bvv:BHK69_01525"/>
<dbReference type="GO" id="GO:0005509">
    <property type="term" value="F:calcium ion binding"/>
    <property type="evidence" value="ECO:0007669"/>
    <property type="project" value="InterPro"/>
</dbReference>
<dbReference type="InterPro" id="IPR010412">
    <property type="entry name" value="DUF1007"/>
</dbReference>
<evidence type="ECO:0000313" key="4">
    <source>
        <dbReference type="Proteomes" id="UP000094969"/>
    </source>
</evidence>
<evidence type="ECO:0000256" key="1">
    <source>
        <dbReference type="SAM" id="SignalP"/>
    </source>
</evidence>
<reference evidence="3 4" key="1">
    <citation type="journal article" date="2015" name="Antonie Van Leeuwenhoek">
        <title>Bosea vaviloviae sp. nov., a new species of slow-growing rhizobia isolated from nodules of the relict species Vavilovia formosa (Stev.) Fed.</title>
        <authorList>
            <person name="Safronova V.I."/>
            <person name="Kuznetsova I.G."/>
            <person name="Sazanova A.L."/>
            <person name="Kimeklis A.K."/>
            <person name="Belimov A.A."/>
            <person name="Andronov E.E."/>
            <person name="Pinaev A.G."/>
            <person name="Chizhevskaya E.P."/>
            <person name="Pukhaev A.R."/>
            <person name="Popov K.P."/>
            <person name="Willems A."/>
            <person name="Tikhonovich I.A."/>
        </authorList>
    </citation>
    <scope>NUCLEOTIDE SEQUENCE [LARGE SCALE GENOMIC DNA]</scope>
    <source>
        <strain evidence="3 4">Vaf18</strain>
    </source>
</reference>
<dbReference type="RefSeq" id="WP_069688577.1">
    <property type="nucleotide sequence ID" value="NZ_CP017147.1"/>
</dbReference>
<organism evidence="3 4">
    <name type="scientific">Bosea vaviloviae</name>
    <dbReference type="NCBI Taxonomy" id="1526658"/>
    <lineage>
        <taxon>Bacteria</taxon>
        <taxon>Pseudomonadati</taxon>
        <taxon>Pseudomonadota</taxon>
        <taxon>Alphaproteobacteria</taxon>
        <taxon>Hyphomicrobiales</taxon>
        <taxon>Boseaceae</taxon>
        <taxon>Bosea</taxon>
    </lineage>
</organism>
<dbReference type="OrthoDB" id="1679673at2"/>
<dbReference type="InterPro" id="IPR018247">
    <property type="entry name" value="EF_Hand_1_Ca_BS"/>
</dbReference>
<sequence length="216" mass="23188">MKRRAITAALLVALGWWAVLSTPASAHPHVFVSARAEIVFGPDGAVTALKHIWSFDEAYSAYITQGLDKNGDGKLTPDELVDLAKVNMESLPEVGFFTTAKANGKAQEFGEPTEASLSFENKILTLTYTLPLKTPIKSVRSVGLEIGDPTYFVAFDIIDAPDAVITRDAPKGCVVRVARPPKLDAATQLKLAQEDITATPDMSGFQVTTRALVACP</sequence>
<gene>
    <name evidence="3" type="ORF">BHK69_01525</name>
</gene>
<dbReference type="Proteomes" id="UP000094969">
    <property type="component" value="Chromosome"/>
</dbReference>
<feature type="chain" id="PRO_5009099731" description="EF-hand domain-containing protein" evidence="1">
    <location>
        <begin position="27"/>
        <end position="216"/>
    </location>
</feature>
<dbReference type="InterPro" id="IPR002048">
    <property type="entry name" value="EF_hand_dom"/>
</dbReference>
<evidence type="ECO:0000259" key="2">
    <source>
        <dbReference type="PROSITE" id="PS50222"/>
    </source>
</evidence>
<dbReference type="Pfam" id="PF06226">
    <property type="entry name" value="DUF1007"/>
    <property type="match status" value="1"/>
</dbReference>
<feature type="domain" description="EF-hand" evidence="2">
    <location>
        <begin position="67"/>
        <end position="90"/>
    </location>
</feature>
<dbReference type="AlphaFoldDB" id="A0A1D7TW48"/>
<protein>
    <recommendedName>
        <fullName evidence="2">EF-hand domain-containing protein</fullName>
    </recommendedName>
</protein>
<dbReference type="STRING" id="1526658.BHK69_01525"/>
<feature type="signal peptide" evidence="1">
    <location>
        <begin position="1"/>
        <end position="26"/>
    </location>
</feature>
<keyword evidence="4" id="KW-1185">Reference proteome</keyword>
<dbReference type="EMBL" id="CP017147">
    <property type="protein sequence ID" value="AOO79354.1"/>
    <property type="molecule type" value="Genomic_DNA"/>
</dbReference>